<evidence type="ECO:0000256" key="5">
    <source>
        <dbReference type="ARBA" id="ARBA00022679"/>
    </source>
</evidence>
<accession>A0A6P2C3K4</accession>
<dbReference type="GO" id="GO:0016020">
    <property type="term" value="C:membrane"/>
    <property type="evidence" value="ECO:0007669"/>
    <property type="project" value="UniProtKB-SubCell"/>
</dbReference>
<keyword evidence="9" id="KW-0067">ATP-binding</keyword>
<sequence length="971" mass="101836">MNRRGRSMRGPDALGTERRGGQSTLPGAGTGKAIEPGAQAAPAQEARAATGGAVGGPGGARGRPARLSLSNWPVSARLVAVFAVASVTGLVFGGLRVADAVSAADGYGRTTQLATLGEQSIKLAQALEDERDLTAGVSAYGTLASNAAKADPAVAKPVNAALAKETAERNTAYNVTDAVAQRVRALAAAIGPDFPGSVQSKAQAVVSSVDSITGLRSELIGQPAIQVVANYNDPISNLFVLDDEITSGSGDAVLADNVRALDALSRAKDQASRQRAILYSTLVEVSVYDASTKKTKAHPVSKPFNDVDPGLALSSSGGLGGLTTAEGLQEADLTAFNDAATADQTNTFLTTVAGQQDNEAQLLEGFVTLTGNPLLTFEEIGKDTTLGFDRATVADIWYADSTAVISQMGQVESQVANAVTARSQSLRHQAMNTAVISAAVTAGAVLLVLLATALVGRTLVNPLRRLQRDALEIATVRLPERVAAAASGTDGEATAAVEPISVQSTDEIGRVARAFDQVHAEAVRLAGNEAQLRSSLNTMFISLSRRSVPLIDRLARMIDSMEQNEDDPDQLGNLFAMDHLVTRMRRNSENLLVLAGEEPVRKWTEPVPLTDVARAAAAEIEQYHRVALAVQPGIMVSGLAAADVVHLLAELIENATLFSPRETQVRVTVMELGTGGAMIEVRDDGVGVSPSRLTEMNWRLDHPPVVDVSISRHMGLFAVARLAARHGIRVRLRPGEPQGLSALVWLPGNLTKREQGPVTGGFRSWSSTADSTPPPTSFQPMTLARRGVGRHRSGVISSSGEQPMARRSVQPAGSAAAWFAAKRPSAGLARSQEELAAEWQTADNGYGDGDTNRVPEQREWTATGLPRRVPGAASRPGTDTPGSGMAAAVAGPGSPTPAAGMPVLGAPAFRDPPHRETQRQDIPYQEQETSRRRSPEAARSRLSGFQLGNRDAVQAGRGTGGTPHAGEENSR</sequence>
<dbReference type="Proteomes" id="UP000460272">
    <property type="component" value="Unassembled WGS sequence"/>
</dbReference>
<name>A0A6P2C3K4_9ACTN</name>
<dbReference type="CDD" id="cd06225">
    <property type="entry name" value="HAMP"/>
    <property type="match status" value="1"/>
</dbReference>
<keyword evidence="13" id="KW-0472">Membrane</keyword>
<dbReference type="SMART" id="SM00304">
    <property type="entry name" value="HAMP"/>
    <property type="match status" value="1"/>
</dbReference>
<evidence type="ECO:0000259" key="14">
    <source>
        <dbReference type="PROSITE" id="PS50885"/>
    </source>
</evidence>
<feature type="domain" description="HAMP" evidence="14">
    <location>
        <begin position="457"/>
        <end position="527"/>
    </location>
</feature>
<evidence type="ECO:0000256" key="12">
    <source>
        <dbReference type="SAM" id="MobiDB-lite"/>
    </source>
</evidence>
<dbReference type="EC" id="2.7.13.3" evidence="3"/>
<dbReference type="GO" id="GO:0005524">
    <property type="term" value="F:ATP binding"/>
    <property type="evidence" value="ECO:0007669"/>
    <property type="project" value="UniProtKB-KW"/>
</dbReference>
<gene>
    <name evidence="15" type="ORF">EAS64_00485</name>
</gene>
<feature type="region of interest" description="Disordered" evidence="12">
    <location>
        <begin position="786"/>
        <end position="807"/>
    </location>
</feature>
<keyword evidence="8" id="KW-0418">Kinase</keyword>
<evidence type="ECO:0000256" key="10">
    <source>
        <dbReference type="ARBA" id="ARBA00022989"/>
    </source>
</evidence>
<evidence type="ECO:0000256" key="6">
    <source>
        <dbReference type="ARBA" id="ARBA00022692"/>
    </source>
</evidence>
<comment type="catalytic activity">
    <reaction evidence="1">
        <text>ATP + protein L-histidine = ADP + protein N-phospho-L-histidine.</text>
        <dbReference type="EC" id="2.7.13.3"/>
    </reaction>
</comment>
<dbReference type="GO" id="GO:0004673">
    <property type="term" value="F:protein histidine kinase activity"/>
    <property type="evidence" value="ECO:0007669"/>
    <property type="project" value="UniProtKB-EC"/>
</dbReference>
<feature type="compositionally biased region" description="Low complexity" evidence="12">
    <location>
        <begin position="33"/>
        <end position="51"/>
    </location>
</feature>
<keyword evidence="7" id="KW-0547">Nucleotide-binding</keyword>
<feature type="region of interest" description="Disordered" evidence="12">
    <location>
        <begin position="762"/>
        <end position="781"/>
    </location>
</feature>
<dbReference type="SUPFAM" id="SSF55874">
    <property type="entry name" value="ATPase domain of HSP90 chaperone/DNA topoisomerase II/histidine kinase"/>
    <property type="match status" value="1"/>
</dbReference>
<evidence type="ECO:0000256" key="1">
    <source>
        <dbReference type="ARBA" id="ARBA00000085"/>
    </source>
</evidence>
<keyword evidence="11" id="KW-0902">Two-component regulatory system</keyword>
<dbReference type="PANTHER" id="PTHR44936:SF9">
    <property type="entry name" value="SENSOR PROTEIN CREC"/>
    <property type="match status" value="1"/>
</dbReference>
<feature type="compositionally biased region" description="Gly residues" evidence="12">
    <location>
        <begin position="52"/>
        <end position="61"/>
    </location>
</feature>
<keyword evidence="16" id="KW-1185">Reference proteome</keyword>
<evidence type="ECO:0000256" key="4">
    <source>
        <dbReference type="ARBA" id="ARBA00022553"/>
    </source>
</evidence>
<dbReference type="PROSITE" id="PS50885">
    <property type="entry name" value="HAMP"/>
    <property type="match status" value="1"/>
</dbReference>
<protein>
    <recommendedName>
        <fullName evidence="3">histidine kinase</fullName>
        <ecNumber evidence="3">2.7.13.3</ecNumber>
    </recommendedName>
</protein>
<comment type="subcellular location">
    <subcellularLocation>
        <location evidence="2">Membrane</location>
    </subcellularLocation>
</comment>
<evidence type="ECO:0000256" key="2">
    <source>
        <dbReference type="ARBA" id="ARBA00004370"/>
    </source>
</evidence>
<keyword evidence="4" id="KW-0597">Phosphoprotein</keyword>
<feature type="transmembrane region" description="Helical" evidence="13">
    <location>
        <begin position="434"/>
        <end position="455"/>
    </location>
</feature>
<dbReference type="InterPro" id="IPR003594">
    <property type="entry name" value="HATPase_dom"/>
</dbReference>
<dbReference type="InterPro" id="IPR036890">
    <property type="entry name" value="HATPase_C_sf"/>
</dbReference>
<evidence type="ECO:0000313" key="16">
    <source>
        <dbReference type="Proteomes" id="UP000460272"/>
    </source>
</evidence>
<dbReference type="SMART" id="SM00387">
    <property type="entry name" value="HATPase_c"/>
    <property type="match status" value="1"/>
</dbReference>
<reference evidence="15 16" key="1">
    <citation type="submission" date="2018-11" db="EMBL/GenBank/DDBJ databases">
        <title>Trebonia kvetii gen.nov., sp.nov., a novel acidophilic actinobacterium, and proposal of the new actinobacterial family Treboniaceae fam. nov.</title>
        <authorList>
            <person name="Rapoport D."/>
            <person name="Sagova-Mareckova M."/>
            <person name="Sedlacek I."/>
            <person name="Provaznik J."/>
            <person name="Kralova S."/>
            <person name="Pavlinic D."/>
            <person name="Benes V."/>
            <person name="Kopecky J."/>
        </authorList>
    </citation>
    <scope>NUCLEOTIDE SEQUENCE [LARGE SCALE GENOMIC DNA]</scope>
    <source>
        <strain evidence="15 16">15Tr583</strain>
    </source>
</reference>
<evidence type="ECO:0000313" key="15">
    <source>
        <dbReference type="EMBL" id="TVZ05989.1"/>
    </source>
</evidence>
<dbReference type="AlphaFoldDB" id="A0A6P2C3K4"/>
<evidence type="ECO:0000256" key="9">
    <source>
        <dbReference type="ARBA" id="ARBA00022840"/>
    </source>
</evidence>
<dbReference type="InterPro" id="IPR013587">
    <property type="entry name" value="Nitrate/nitrite_sensing"/>
</dbReference>
<evidence type="ECO:0000256" key="8">
    <source>
        <dbReference type="ARBA" id="ARBA00022777"/>
    </source>
</evidence>
<feature type="region of interest" description="Disordered" evidence="12">
    <location>
        <begin position="859"/>
        <end position="971"/>
    </location>
</feature>
<evidence type="ECO:0000256" key="7">
    <source>
        <dbReference type="ARBA" id="ARBA00022741"/>
    </source>
</evidence>
<dbReference type="InterPro" id="IPR050980">
    <property type="entry name" value="2C_sensor_his_kinase"/>
</dbReference>
<dbReference type="Pfam" id="PF02518">
    <property type="entry name" value="HATPase_c"/>
    <property type="match status" value="1"/>
</dbReference>
<dbReference type="Gene3D" id="6.10.340.10">
    <property type="match status" value="1"/>
</dbReference>
<keyword evidence="6 13" id="KW-0812">Transmembrane</keyword>
<comment type="caution">
    <text evidence="15">The sequence shown here is derived from an EMBL/GenBank/DDBJ whole genome shotgun (WGS) entry which is preliminary data.</text>
</comment>
<dbReference type="PANTHER" id="PTHR44936">
    <property type="entry name" value="SENSOR PROTEIN CREC"/>
    <property type="match status" value="1"/>
</dbReference>
<organism evidence="15 16">
    <name type="scientific">Trebonia kvetii</name>
    <dbReference type="NCBI Taxonomy" id="2480626"/>
    <lineage>
        <taxon>Bacteria</taxon>
        <taxon>Bacillati</taxon>
        <taxon>Actinomycetota</taxon>
        <taxon>Actinomycetes</taxon>
        <taxon>Streptosporangiales</taxon>
        <taxon>Treboniaceae</taxon>
        <taxon>Trebonia</taxon>
    </lineage>
</organism>
<proteinExistence type="predicted"/>
<dbReference type="Gene3D" id="3.30.565.10">
    <property type="entry name" value="Histidine kinase-like ATPase, C-terminal domain"/>
    <property type="match status" value="1"/>
</dbReference>
<dbReference type="EMBL" id="RPFW01000001">
    <property type="protein sequence ID" value="TVZ05989.1"/>
    <property type="molecule type" value="Genomic_DNA"/>
</dbReference>
<keyword evidence="5" id="KW-0808">Transferase</keyword>
<dbReference type="Pfam" id="PF08376">
    <property type="entry name" value="NIT"/>
    <property type="match status" value="1"/>
</dbReference>
<keyword evidence="10 13" id="KW-1133">Transmembrane helix</keyword>
<feature type="compositionally biased region" description="Basic and acidic residues" evidence="12">
    <location>
        <begin position="928"/>
        <end position="939"/>
    </location>
</feature>
<dbReference type="GO" id="GO:0000160">
    <property type="term" value="P:phosphorelay signal transduction system"/>
    <property type="evidence" value="ECO:0007669"/>
    <property type="project" value="UniProtKB-KW"/>
</dbReference>
<evidence type="ECO:0000256" key="3">
    <source>
        <dbReference type="ARBA" id="ARBA00012438"/>
    </source>
</evidence>
<evidence type="ECO:0000256" key="13">
    <source>
        <dbReference type="SAM" id="Phobius"/>
    </source>
</evidence>
<dbReference type="InterPro" id="IPR003660">
    <property type="entry name" value="HAMP_dom"/>
</dbReference>
<evidence type="ECO:0000256" key="11">
    <source>
        <dbReference type="ARBA" id="ARBA00023012"/>
    </source>
</evidence>
<dbReference type="OrthoDB" id="3845898at2"/>
<feature type="region of interest" description="Disordered" evidence="12">
    <location>
        <begin position="1"/>
        <end position="62"/>
    </location>
</feature>